<accession>A0A4Z2HE85</accession>
<sequence>MTGHAHPQTCEHHLTFPPGRFVSSTEVSRAVSETSAATCTAGNELKRFQSPQGVNYDSSNPSASVSTHGAAVIVFMGRNGPSSSYTSSNCLSGGSCAAWRHRGVLSLRSPVRVDLPPAESAAAHRPGGGTVAVGGISTECSLNAQQDVGSDQIIGRGSKGRTEGKTLGRHTEEEGNNGKDGWRGRGGSKGGKEKDKKRK</sequence>
<name>A0A4Z2HE85_9TELE</name>
<dbReference type="Proteomes" id="UP000314294">
    <property type="component" value="Unassembled WGS sequence"/>
</dbReference>
<feature type="compositionally biased region" description="Basic and acidic residues" evidence="1">
    <location>
        <begin position="160"/>
        <end position="183"/>
    </location>
</feature>
<comment type="caution">
    <text evidence="2">The sequence shown here is derived from an EMBL/GenBank/DDBJ whole genome shotgun (WGS) entry which is preliminary data.</text>
</comment>
<evidence type="ECO:0000313" key="3">
    <source>
        <dbReference type="Proteomes" id="UP000314294"/>
    </source>
</evidence>
<dbReference type="AlphaFoldDB" id="A0A4Z2HE85"/>
<organism evidence="2 3">
    <name type="scientific">Liparis tanakae</name>
    <name type="common">Tanaka's snailfish</name>
    <dbReference type="NCBI Taxonomy" id="230148"/>
    <lineage>
        <taxon>Eukaryota</taxon>
        <taxon>Metazoa</taxon>
        <taxon>Chordata</taxon>
        <taxon>Craniata</taxon>
        <taxon>Vertebrata</taxon>
        <taxon>Euteleostomi</taxon>
        <taxon>Actinopterygii</taxon>
        <taxon>Neopterygii</taxon>
        <taxon>Teleostei</taxon>
        <taxon>Neoteleostei</taxon>
        <taxon>Acanthomorphata</taxon>
        <taxon>Eupercaria</taxon>
        <taxon>Perciformes</taxon>
        <taxon>Cottioidei</taxon>
        <taxon>Cottales</taxon>
        <taxon>Liparidae</taxon>
        <taxon>Liparis</taxon>
    </lineage>
</organism>
<protein>
    <submittedName>
        <fullName evidence="2">Uncharacterized protein</fullName>
    </submittedName>
</protein>
<keyword evidence="3" id="KW-1185">Reference proteome</keyword>
<evidence type="ECO:0000256" key="1">
    <source>
        <dbReference type="SAM" id="MobiDB-lite"/>
    </source>
</evidence>
<dbReference type="EMBL" id="SRLO01000262">
    <property type="protein sequence ID" value="TNN63921.1"/>
    <property type="molecule type" value="Genomic_DNA"/>
</dbReference>
<proteinExistence type="predicted"/>
<feature type="region of interest" description="Disordered" evidence="1">
    <location>
        <begin position="147"/>
        <end position="199"/>
    </location>
</feature>
<feature type="compositionally biased region" description="Basic and acidic residues" evidence="1">
    <location>
        <begin position="190"/>
        <end position="199"/>
    </location>
</feature>
<gene>
    <name evidence="2" type="ORF">EYF80_025854</name>
</gene>
<evidence type="ECO:0000313" key="2">
    <source>
        <dbReference type="EMBL" id="TNN63921.1"/>
    </source>
</evidence>
<reference evidence="2 3" key="1">
    <citation type="submission" date="2019-03" db="EMBL/GenBank/DDBJ databases">
        <title>First draft genome of Liparis tanakae, snailfish: a comprehensive survey of snailfish specific genes.</title>
        <authorList>
            <person name="Kim W."/>
            <person name="Song I."/>
            <person name="Jeong J.-H."/>
            <person name="Kim D."/>
            <person name="Kim S."/>
            <person name="Ryu S."/>
            <person name="Song J.Y."/>
            <person name="Lee S.K."/>
        </authorList>
    </citation>
    <scope>NUCLEOTIDE SEQUENCE [LARGE SCALE GENOMIC DNA]</scope>
    <source>
        <tissue evidence="2">Muscle</tissue>
    </source>
</reference>